<keyword evidence="4" id="KW-1134">Transmembrane beta strand</keyword>
<dbReference type="RefSeq" id="WP_274579418.1">
    <property type="nucleotide sequence ID" value="NZ_JALNTG010000081.1"/>
</dbReference>
<dbReference type="Pfam" id="PF02264">
    <property type="entry name" value="LamB"/>
    <property type="match status" value="1"/>
</dbReference>
<evidence type="ECO:0000256" key="9">
    <source>
        <dbReference type="ARBA" id="ARBA00023237"/>
    </source>
</evidence>
<keyword evidence="3" id="KW-0813">Transport</keyword>
<dbReference type="Proteomes" id="UP001150055">
    <property type="component" value="Unassembled WGS sequence"/>
</dbReference>
<dbReference type="SUPFAM" id="SSF56935">
    <property type="entry name" value="Porins"/>
    <property type="match status" value="1"/>
</dbReference>
<keyword evidence="8" id="KW-0472">Membrane</keyword>
<gene>
    <name evidence="10" type="ORF">M0O54_19715</name>
</gene>
<dbReference type="GO" id="GO:0015288">
    <property type="term" value="F:porin activity"/>
    <property type="evidence" value="ECO:0007669"/>
    <property type="project" value="UniProtKB-KW"/>
</dbReference>
<dbReference type="EMBL" id="JALNTG010000081">
    <property type="protein sequence ID" value="MDD9322300.1"/>
    <property type="molecule type" value="Genomic_DNA"/>
</dbReference>
<dbReference type="AlphaFoldDB" id="A0AB35K3M0"/>
<dbReference type="InterPro" id="IPR036998">
    <property type="entry name" value="Porin_LamB_sf"/>
</dbReference>
<dbReference type="GO" id="GO:0015144">
    <property type="term" value="F:carbohydrate transmembrane transporter activity"/>
    <property type="evidence" value="ECO:0007669"/>
    <property type="project" value="TreeGrafter"/>
</dbReference>
<dbReference type="GO" id="GO:0006811">
    <property type="term" value="P:monoatomic ion transport"/>
    <property type="evidence" value="ECO:0007669"/>
    <property type="project" value="UniProtKB-KW"/>
</dbReference>
<comment type="similarity">
    <text evidence="2">Belongs to the porin LamB (TC 1.B.3) family.</text>
</comment>
<proteinExistence type="inferred from homology"/>
<comment type="subcellular location">
    <subcellularLocation>
        <location evidence="1">Cell outer membrane</location>
        <topology evidence="1">Multi-pass membrane protein</topology>
    </subcellularLocation>
</comment>
<dbReference type="PANTHER" id="PTHR38762:SF1">
    <property type="entry name" value="CRYPTIC OUTER MEMBRANE PORIN BGLH-RELATED"/>
    <property type="match status" value="1"/>
</dbReference>
<name>A0AB35K3M0_9GAMM</name>
<reference evidence="10" key="1">
    <citation type="submission" date="2022-12" db="EMBL/GenBank/DDBJ databases">
        <title>Acinetobacter lactucae: Emerging opportunistic pathogenic species of genus Acinetobacter isolated from immunocompromised patients in clinical settings of India.</title>
        <authorList>
            <person name="Amar A.K."/>
            <person name="Sawant A.R."/>
            <person name="Meera M."/>
            <person name="Tomar A."/>
            <person name="Sistla S."/>
            <person name="Prashanth K."/>
        </authorList>
    </citation>
    <scope>NUCLEOTIDE SEQUENCE</scope>
    <source>
        <strain evidence="10">PKAL1828C</strain>
    </source>
</reference>
<evidence type="ECO:0000313" key="10">
    <source>
        <dbReference type="EMBL" id="MDD9322300.1"/>
    </source>
</evidence>
<sequence>MEFYKRIALFNTFLLPLTVLHAFEFNGYIRSGVGFSEKGDTQSCFFLDGAKSKYRLGNECEQYVELTGTQELYKFKDNSTVALKGTLALLQDFGDDKDFSGHNYAKWAEAYLMWNNISYLNGANVWAGRRFYNRNDIHISDFYYWNQSATGFGIDNFKYNDLYYSYVFSRKDDVFQDKPVNRHDITVSGFNTNPNGTLSVGVSYIPKIDEPDSHSGTSFSVQHKQKLGKLNNTLAFQYGYGPGTGLSYTGDTSLSSKDKSWRVVEFIDGQITENFSAQAELIYQKDEREEASNEQEWYSAGVRPVYALNDQFKLVGELGFDAIKRDKTATLTKLTFAPTWSPKGKGFWDRPEFRLYYTYAIWNKEAQERADLNNAGSTLSSTGNFGTSRNGSNFGLQVEYWW</sequence>
<keyword evidence="9" id="KW-0998">Cell outer membrane</keyword>
<accession>A0AB35K3M0</accession>
<keyword evidence="7" id="KW-0626">Porin</keyword>
<protein>
    <submittedName>
        <fullName evidence="10">Carbohydrate porin</fullName>
    </submittedName>
</protein>
<evidence type="ECO:0000256" key="6">
    <source>
        <dbReference type="ARBA" id="ARBA00023065"/>
    </source>
</evidence>
<evidence type="ECO:0000313" key="11">
    <source>
        <dbReference type="Proteomes" id="UP001150055"/>
    </source>
</evidence>
<dbReference type="CDD" id="cd01346">
    <property type="entry name" value="Maltoporin-like"/>
    <property type="match status" value="1"/>
</dbReference>
<dbReference type="InterPro" id="IPR050286">
    <property type="entry name" value="G_neg_Bact_CarbUptk_Porin"/>
</dbReference>
<evidence type="ECO:0000256" key="5">
    <source>
        <dbReference type="ARBA" id="ARBA00022692"/>
    </source>
</evidence>
<dbReference type="GO" id="GO:0015774">
    <property type="term" value="P:polysaccharide transport"/>
    <property type="evidence" value="ECO:0007669"/>
    <property type="project" value="TreeGrafter"/>
</dbReference>
<keyword evidence="5" id="KW-0812">Transmembrane</keyword>
<evidence type="ECO:0000256" key="8">
    <source>
        <dbReference type="ARBA" id="ARBA00023136"/>
    </source>
</evidence>
<dbReference type="InterPro" id="IPR003192">
    <property type="entry name" value="Porin_LamB"/>
</dbReference>
<comment type="caution">
    <text evidence="10">The sequence shown here is derived from an EMBL/GenBank/DDBJ whole genome shotgun (WGS) entry which is preliminary data.</text>
</comment>
<keyword evidence="6" id="KW-0406">Ion transport</keyword>
<evidence type="ECO:0000256" key="1">
    <source>
        <dbReference type="ARBA" id="ARBA00004571"/>
    </source>
</evidence>
<dbReference type="GO" id="GO:0046930">
    <property type="term" value="C:pore complex"/>
    <property type="evidence" value="ECO:0007669"/>
    <property type="project" value="UniProtKB-KW"/>
</dbReference>
<evidence type="ECO:0000256" key="2">
    <source>
        <dbReference type="ARBA" id="ARBA00007055"/>
    </source>
</evidence>
<evidence type="ECO:0000256" key="4">
    <source>
        <dbReference type="ARBA" id="ARBA00022452"/>
    </source>
</evidence>
<dbReference type="GO" id="GO:0009279">
    <property type="term" value="C:cell outer membrane"/>
    <property type="evidence" value="ECO:0007669"/>
    <property type="project" value="UniProtKB-SubCell"/>
</dbReference>
<evidence type="ECO:0000256" key="3">
    <source>
        <dbReference type="ARBA" id="ARBA00022448"/>
    </source>
</evidence>
<dbReference type="Gene3D" id="2.40.170.10">
    <property type="entry name" value="Porin, LamB type"/>
    <property type="match status" value="1"/>
</dbReference>
<organism evidence="10 11">
    <name type="scientific">Acinetobacter lactucae</name>
    <dbReference type="NCBI Taxonomy" id="1785128"/>
    <lineage>
        <taxon>Bacteria</taxon>
        <taxon>Pseudomonadati</taxon>
        <taxon>Pseudomonadota</taxon>
        <taxon>Gammaproteobacteria</taxon>
        <taxon>Moraxellales</taxon>
        <taxon>Moraxellaceae</taxon>
        <taxon>Acinetobacter</taxon>
        <taxon>Acinetobacter calcoaceticus/baumannii complex</taxon>
    </lineage>
</organism>
<evidence type="ECO:0000256" key="7">
    <source>
        <dbReference type="ARBA" id="ARBA00023114"/>
    </source>
</evidence>
<dbReference type="PANTHER" id="PTHR38762">
    <property type="entry name" value="CRYPTIC OUTER MEMBRANE PORIN BGLH-RELATED"/>
    <property type="match status" value="1"/>
</dbReference>